<keyword evidence="2" id="KW-0238">DNA-binding</keyword>
<gene>
    <name evidence="5" type="ORF">BacF7301_16340</name>
</gene>
<keyword evidence="3" id="KW-0804">Transcription</keyword>
<evidence type="ECO:0000256" key="2">
    <source>
        <dbReference type="ARBA" id="ARBA00023125"/>
    </source>
</evidence>
<evidence type="ECO:0000313" key="6">
    <source>
        <dbReference type="Proteomes" id="UP000501780"/>
    </source>
</evidence>
<dbReference type="InterPro" id="IPR015927">
    <property type="entry name" value="Peptidase_S24_S26A/B/C"/>
</dbReference>
<dbReference type="SUPFAM" id="SSF51306">
    <property type="entry name" value="LexA/Signal peptidase"/>
    <property type="match status" value="1"/>
</dbReference>
<dbReference type="CDD" id="cd06529">
    <property type="entry name" value="S24_LexA-like"/>
    <property type="match status" value="1"/>
</dbReference>
<reference evidence="5 6" key="1">
    <citation type="submission" date="2020-03" db="EMBL/GenBank/DDBJ databases">
        <title>Genomic analysis of Bacteroides faecium CBA7301.</title>
        <authorList>
            <person name="Kim J."/>
            <person name="Roh S.W."/>
        </authorList>
    </citation>
    <scope>NUCLEOTIDE SEQUENCE [LARGE SCALE GENOMIC DNA]</scope>
    <source>
        <strain evidence="5 6">CBA7301</strain>
    </source>
</reference>
<dbReference type="InterPro" id="IPR036286">
    <property type="entry name" value="LexA/Signal_pep-like_sf"/>
</dbReference>
<dbReference type="EMBL" id="CP050831">
    <property type="protein sequence ID" value="QIU95621.1"/>
    <property type="molecule type" value="Genomic_DNA"/>
</dbReference>
<evidence type="ECO:0000256" key="1">
    <source>
        <dbReference type="ARBA" id="ARBA00023015"/>
    </source>
</evidence>
<dbReference type="InterPro" id="IPR039418">
    <property type="entry name" value="LexA-like"/>
</dbReference>
<evidence type="ECO:0000256" key="3">
    <source>
        <dbReference type="ARBA" id="ARBA00023163"/>
    </source>
</evidence>
<dbReference type="AlphaFoldDB" id="A0A6H0KRG5"/>
<accession>A0A6H0KRG5</accession>
<evidence type="ECO:0000313" key="5">
    <source>
        <dbReference type="EMBL" id="QIU95621.1"/>
    </source>
</evidence>
<evidence type="ECO:0000259" key="4">
    <source>
        <dbReference type="Pfam" id="PF00717"/>
    </source>
</evidence>
<dbReference type="PANTHER" id="PTHR40661">
    <property type="match status" value="1"/>
</dbReference>
<keyword evidence="6" id="KW-1185">Reference proteome</keyword>
<keyword evidence="1" id="KW-0805">Transcription regulation</keyword>
<dbReference type="GO" id="GO:0003677">
    <property type="term" value="F:DNA binding"/>
    <property type="evidence" value="ECO:0007669"/>
    <property type="project" value="UniProtKB-KW"/>
</dbReference>
<proteinExistence type="predicted"/>
<dbReference type="Pfam" id="PF00717">
    <property type="entry name" value="Peptidase_S24"/>
    <property type="match status" value="1"/>
</dbReference>
<protein>
    <submittedName>
        <fullName evidence="5">S24 family peptidase</fullName>
    </submittedName>
</protein>
<dbReference type="Proteomes" id="UP000501780">
    <property type="component" value="Chromosome"/>
</dbReference>
<dbReference type="PANTHER" id="PTHR40661:SF3">
    <property type="entry name" value="FELS-1 PROPHAGE TRANSCRIPTIONAL REGULATOR"/>
    <property type="match status" value="1"/>
</dbReference>
<dbReference type="RefSeq" id="WP_167964436.1">
    <property type="nucleotide sequence ID" value="NZ_CP050831.1"/>
</dbReference>
<dbReference type="KEGG" id="bfc:BacF7301_16340"/>
<organism evidence="5 6">
    <name type="scientific">Bacteroides faecium</name>
    <dbReference type="NCBI Taxonomy" id="2715212"/>
    <lineage>
        <taxon>Bacteria</taxon>
        <taxon>Pseudomonadati</taxon>
        <taxon>Bacteroidota</taxon>
        <taxon>Bacteroidia</taxon>
        <taxon>Bacteroidales</taxon>
        <taxon>Bacteroidaceae</taxon>
        <taxon>Bacteroides</taxon>
    </lineage>
</organism>
<feature type="domain" description="Peptidase S24/S26A/S26B/S26C" evidence="4">
    <location>
        <begin position="204"/>
        <end position="268"/>
    </location>
</feature>
<sequence length="314" mass="35291">MGMIERFFETIDKAGITPYEIEKKYGVKSAQSKISQMRDGKTTGGKDKSLPSDILSAICENRNDINSDYILTGRGEPLKKQEESSVENNSIKTESSIQVIPPFEYDYTVIDFFKDYYSYLNYQEIERNLLNKQLTTLTEEETAKIAGIMKLDYEDFTKGIEIVTNSTHTGKLVPVYNAKAAAGNANIDMCGSRTGWINVGDLLKDSEASLYVYGNSMIPGYPPGSLIGIRPLNESFIEPGSVYVVQTESNRYIKRLYYNKDKTALICMSDNHIKHTDGPMEGDYFYPPFEIPIPAIKIIYKVTGVIKRNSVSST</sequence>
<dbReference type="Gene3D" id="2.10.109.10">
    <property type="entry name" value="Umud Fragment, subunit A"/>
    <property type="match status" value="1"/>
</dbReference>
<name>A0A6H0KRG5_9BACE</name>